<dbReference type="Ensembl" id="ENSPMRT00000018037.1">
    <property type="protein sequence ID" value="ENSPMRP00000016929.1"/>
    <property type="gene ID" value="ENSPMRG00000011233.1"/>
</dbReference>
<protein>
    <recommendedName>
        <fullName evidence="3">Cilia and flagella associated protein 54</fullName>
    </recommendedName>
</protein>
<dbReference type="OMA" id="FFAGMDI"/>
<evidence type="ECO:0000313" key="2">
    <source>
        <dbReference type="Proteomes" id="UP000472272"/>
    </source>
</evidence>
<dbReference type="InterPro" id="IPR027912">
    <property type="entry name" value="CFAP54"/>
</dbReference>
<dbReference type="GO" id="GO:0060271">
    <property type="term" value="P:cilium assembly"/>
    <property type="evidence" value="ECO:0007669"/>
    <property type="project" value="TreeGrafter"/>
</dbReference>
<reference evidence="1" key="2">
    <citation type="submission" date="2025-08" db="UniProtKB">
        <authorList>
            <consortium name="Ensembl"/>
        </authorList>
    </citation>
    <scope>IDENTIFICATION</scope>
</reference>
<keyword evidence="2" id="KW-1185">Reference proteome</keyword>
<sequence>MFCPDTEVQCRGPSDGSLTVSSDVTGNHPGLLSSGVCAMACPPIRSTTLFNIWNNYKPRFPDWYYNEKLVKVGDELVEMKEYKLALTQCYGRYLQEICSVNLNKIGSDVHQFKSDFFPKGLRDPTAARTFHVLQVRNICIYKLVCDNDEDLLNQESVKTCFRLLSILQLIMQMTLPHERLCWLVYNGTIHMYTICRHLMTIGQSAKVLEYLLWACVCMESSVPLLAVHYLPWRATLYAAVCQCYYDCYSGINGEIFARRGLVKIDELKQMENMSSPALSTETKRKFKEATVKMAAMIFKRSAFEPRRRPKGLFRPRVKNNMKDIQHLPWPRTISERLMMEIFDCNSSIFFGVLEALFDRNRRTLIPSPPIPDEMEIRDVISELFFAGVDILDGKWMKLTVENWLIITRKTKCNSFITFQKLEVIIIVNMWKFYSLYQKVKCLFLKNSNCARTEECSALNWYRSGRKIRHSNSFFKAVEV</sequence>
<organism evidence="1 2">
    <name type="scientific">Podarcis muralis</name>
    <name type="common">Wall lizard</name>
    <name type="synonym">Lacerta muralis</name>
    <dbReference type="NCBI Taxonomy" id="64176"/>
    <lineage>
        <taxon>Eukaryota</taxon>
        <taxon>Metazoa</taxon>
        <taxon>Chordata</taxon>
        <taxon>Craniata</taxon>
        <taxon>Vertebrata</taxon>
        <taxon>Euteleostomi</taxon>
        <taxon>Lepidosauria</taxon>
        <taxon>Squamata</taxon>
        <taxon>Bifurcata</taxon>
        <taxon>Unidentata</taxon>
        <taxon>Episquamata</taxon>
        <taxon>Laterata</taxon>
        <taxon>Lacertibaenia</taxon>
        <taxon>Lacertidae</taxon>
        <taxon>Podarcis</taxon>
    </lineage>
</organism>
<proteinExistence type="predicted"/>
<evidence type="ECO:0008006" key="3">
    <source>
        <dbReference type="Google" id="ProtNLM"/>
    </source>
</evidence>
<reference evidence="1" key="3">
    <citation type="submission" date="2025-09" db="UniProtKB">
        <authorList>
            <consortium name="Ensembl"/>
        </authorList>
    </citation>
    <scope>IDENTIFICATION</scope>
</reference>
<accession>A0A670IZY9</accession>
<name>A0A670IZY9_PODMU</name>
<dbReference type="AlphaFoldDB" id="A0A670IZY9"/>
<dbReference type="GeneTree" id="ENSGT00940000162970"/>
<reference evidence="1 2" key="1">
    <citation type="journal article" date="2019" name="Proc. Natl. Acad. Sci. U.S.A.">
        <title>Regulatory changes in pterin and carotenoid genes underlie balanced color polymorphisms in the wall lizard.</title>
        <authorList>
            <person name="Andrade P."/>
            <person name="Pinho C."/>
            <person name="Perez I de Lanuza G."/>
            <person name="Afonso S."/>
            <person name="Brejcha J."/>
            <person name="Rubin C.J."/>
            <person name="Wallerman O."/>
            <person name="Pereira P."/>
            <person name="Sabatino S.J."/>
            <person name="Bellati A."/>
            <person name="Pellitteri-Rosa D."/>
            <person name="Bosakova Z."/>
            <person name="Bunikis I."/>
            <person name="Carretero M.A."/>
            <person name="Feiner N."/>
            <person name="Marsik P."/>
            <person name="Pauperio F."/>
            <person name="Salvi D."/>
            <person name="Soler L."/>
            <person name="While G.M."/>
            <person name="Uller T."/>
            <person name="Font E."/>
            <person name="Andersson L."/>
            <person name="Carneiro M."/>
        </authorList>
    </citation>
    <scope>NUCLEOTIDE SEQUENCE</scope>
</reference>
<evidence type="ECO:0000313" key="1">
    <source>
        <dbReference type="Ensembl" id="ENSPMRP00000016929.1"/>
    </source>
</evidence>
<dbReference type="PANTHER" id="PTHR33487">
    <property type="entry name" value="CILIA- AND FLAGELLA-ASSOCIATED PROTEIN 54"/>
    <property type="match status" value="1"/>
</dbReference>
<dbReference type="Proteomes" id="UP000472272">
    <property type="component" value="Chromosome 10"/>
</dbReference>
<dbReference type="PANTHER" id="PTHR33487:SF1">
    <property type="entry name" value="CILIA- AND FLAGELLA-ASSOCIATED PROTEIN 54"/>
    <property type="match status" value="1"/>
</dbReference>
<dbReference type="Pfam" id="PF14858">
    <property type="entry name" value="CFAP54_N"/>
    <property type="match status" value="1"/>
</dbReference>